<organism evidence="3 4">
    <name type="scientific">Lancefieldella rimae</name>
    <dbReference type="NCBI Taxonomy" id="1383"/>
    <lineage>
        <taxon>Bacteria</taxon>
        <taxon>Bacillati</taxon>
        <taxon>Actinomycetota</taxon>
        <taxon>Coriobacteriia</taxon>
        <taxon>Coriobacteriales</taxon>
        <taxon>Atopobiaceae</taxon>
        <taxon>Lancefieldella</taxon>
    </lineage>
</organism>
<dbReference type="Pfam" id="PF07510">
    <property type="entry name" value="GmrSD_C"/>
    <property type="match status" value="1"/>
</dbReference>
<dbReference type="EMBL" id="JQCP01000004">
    <property type="protein sequence ID" value="KRO01571.1"/>
    <property type="molecule type" value="Genomic_DNA"/>
</dbReference>
<comment type="caution">
    <text evidence="3">The sequence shown here is derived from an EMBL/GenBank/DDBJ whole genome shotgun (WGS) entry which is preliminary data.</text>
</comment>
<dbReference type="GeneID" id="84904922"/>
<evidence type="ECO:0000313" key="3">
    <source>
        <dbReference type="EMBL" id="KRO01571.1"/>
    </source>
</evidence>
<dbReference type="InterPro" id="IPR011089">
    <property type="entry name" value="GmrSD_C"/>
</dbReference>
<dbReference type="PANTHER" id="PTHR35149">
    <property type="entry name" value="SLL5132 PROTEIN"/>
    <property type="match status" value="1"/>
</dbReference>
<dbReference type="PANTHER" id="PTHR35149:SF2">
    <property type="entry name" value="DUF262 DOMAIN-CONTAINING PROTEIN"/>
    <property type="match status" value="1"/>
</dbReference>
<accession>A0ABR5PYM7</accession>
<dbReference type="Pfam" id="PF03235">
    <property type="entry name" value="GmrSD_N"/>
    <property type="match status" value="1"/>
</dbReference>
<sequence>MDIKPSLWSFDDFFSTRPRLIIPRFQREYSWEEKNYKQYLNDMYHCLQIENDELMVSNYFLGNMLFAPQDANNKDSFLDVIDGQQRLTTITILLSALAKTFNDIGMNKQASRIFDYYILPSNDDDDPQRIIRTKTSDPYFADLIQQKNIALGKVPIEKQCQPNNEEEETINNTYQFFLKAFEERRVRSDLSNQLNSGNLNKIDYSDILKAIRKQVLNTQFISIVVSSQSEGYRLFESLNSKGKPLSNVDMVKNALFELLNETEPSDFASNMWNELHNNLAGTQVSLADFYYLFWRSRYNNTSENKLYDAFKKEIKKNTKDYKEFLESLVKASSLLKQVVNPDLKYFKNKKAYIPFVNSLKRIDTELGIRQARIVSIALFDAYERTILKRKDLESVGIILEDFLFAYTSVTSGRANRYAGKFSSFARELHKITDRDRALKLIAKLRANLAEKYPDRDQFIAGYKKLIYSSKRTTKSSENMKAKYALRRLSDFYTSGYTLVEPTVEHIMPDNGTSPSILIGNLLMIEGSLNGKADTLDFKEKIKIFKDSKSDFVKDFTRTYQDCSSWNDQTIANRMEQMAEITYDQVLTSFIENRSSH</sequence>
<dbReference type="InterPro" id="IPR004919">
    <property type="entry name" value="GmrSD_N"/>
</dbReference>
<protein>
    <recommendedName>
        <fullName evidence="5">DUF262 domain-containing protein</fullName>
    </recommendedName>
</protein>
<evidence type="ECO:0000313" key="4">
    <source>
        <dbReference type="Proteomes" id="UP000051927"/>
    </source>
</evidence>
<dbReference type="RefSeq" id="WP_003149716.1">
    <property type="nucleotide sequence ID" value="NZ_JQCP01000004.1"/>
</dbReference>
<evidence type="ECO:0000259" key="1">
    <source>
        <dbReference type="Pfam" id="PF03235"/>
    </source>
</evidence>
<name>A0ABR5PYM7_9ACTN</name>
<reference evidence="3 4" key="1">
    <citation type="journal article" date="2015" name="Genome Announc.">
        <title>Expanding the biotechnology potential of lactobacilli through comparative genomics of 213 strains and associated genera.</title>
        <authorList>
            <person name="Sun Z."/>
            <person name="Harris H.M."/>
            <person name="McCann A."/>
            <person name="Guo C."/>
            <person name="Argimon S."/>
            <person name="Zhang W."/>
            <person name="Yang X."/>
            <person name="Jeffery I.B."/>
            <person name="Cooney J.C."/>
            <person name="Kagawa T.F."/>
            <person name="Liu W."/>
            <person name="Song Y."/>
            <person name="Salvetti E."/>
            <person name="Wrobel A."/>
            <person name="Rasinkangas P."/>
            <person name="Parkhill J."/>
            <person name="Rea M.C."/>
            <person name="O'Sullivan O."/>
            <person name="Ritari J."/>
            <person name="Douillard F.P."/>
            <person name="Paul Ross R."/>
            <person name="Yang R."/>
            <person name="Briner A.E."/>
            <person name="Felis G.E."/>
            <person name="de Vos W.M."/>
            <person name="Barrangou R."/>
            <person name="Klaenhammer T.R."/>
            <person name="Caufield P.W."/>
            <person name="Cui Y."/>
            <person name="Zhang H."/>
            <person name="O'Toole P.W."/>
        </authorList>
    </citation>
    <scope>NUCLEOTIDE SEQUENCE [LARGE SCALE GENOMIC DNA]</scope>
    <source>
        <strain evidence="3 4">DSM 7090</strain>
    </source>
</reference>
<keyword evidence="4" id="KW-1185">Reference proteome</keyword>
<feature type="domain" description="GmrSD restriction endonucleases N-terminal" evidence="1">
    <location>
        <begin position="13"/>
        <end position="256"/>
    </location>
</feature>
<gene>
    <name evidence="3" type="ORF">IV60_GL001443</name>
</gene>
<evidence type="ECO:0000259" key="2">
    <source>
        <dbReference type="Pfam" id="PF07510"/>
    </source>
</evidence>
<dbReference type="Proteomes" id="UP000051927">
    <property type="component" value="Unassembled WGS sequence"/>
</dbReference>
<feature type="domain" description="GmrSD restriction endonucleases C-terminal" evidence="2">
    <location>
        <begin position="472"/>
        <end position="579"/>
    </location>
</feature>
<evidence type="ECO:0008006" key="5">
    <source>
        <dbReference type="Google" id="ProtNLM"/>
    </source>
</evidence>
<proteinExistence type="predicted"/>